<feature type="region of interest" description="Disordered" evidence="2">
    <location>
        <begin position="1"/>
        <end position="30"/>
    </location>
</feature>
<evidence type="ECO:0008006" key="5">
    <source>
        <dbReference type="Google" id="ProtNLM"/>
    </source>
</evidence>
<keyword evidence="1" id="KW-0479">Metal-binding</keyword>
<dbReference type="CDD" id="cd04794">
    <property type="entry name" value="euk_LANCL"/>
    <property type="match status" value="1"/>
</dbReference>
<protein>
    <recommendedName>
        <fullName evidence="5">Lanthionine synthetase C family protein</fullName>
    </recommendedName>
</protein>
<keyword evidence="1" id="KW-0862">Zinc</keyword>
<accession>A0A067SJM3</accession>
<evidence type="ECO:0000313" key="3">
    <source>
        <dbReference type="EMBL" id="KDR70227.1"/>
    </source>
</evidence>
<dbReference type="HOGENOM" id="CLU_031140_0_0_1"/>
<dbReference type="AlphaFoldDB" id="A0A067SJM3"/>
<evidence type="ECO:0000313" key="4">
    <source>
        <dbReference type="Proteomes" id="UP000027222"/>
    </source>
</evidence>
<name>A0A067SJM3_GALM3</name>
<feature type="compositionally biased region" description="Polar residues" evidence="2">
    <location>
        <begin position="1"/>
        <end position="11"/>
    </location>
</feature>
<dbReference type="GO" id="GO:0005975">
    <property type="term" value="P:carbohydrate metabolic process"/>
    <property type="evidence" value="ECO:0007669"/>
    <property type="project" value="InterPro"/>
</dbReference>
<feature type="binding site" evidence="1">
    <location>
        <position position="387"/>
    </location>
    <ligand>
        <name>Zn(2+)</name>
        <dbReference type="ChEBI" id="CHEBI:29105"/>
    </ligand>
</feature>
<dbReference type="EMBL" id="KL142398">
    <property type="protein sequence ID" value="KDR70227.1"/>
    <property type="molecule type" value="Genomic_DNA"/>
</dbReference>
<dbReference type="PANTHER" id="PTHR12736:SF7">
    <property type="entry name" value="LANC-LIKE PROTEIN 3"/>
    <property type="match status" value="1"/>
</dbReference>
<dbReference type="Gene3D" id="1.50.10.10">
    <property type="match status" value="1"/>
</dbReference>
<dbReference type="OrthoDB" id="10257263at2759"/>
<dbReference type="GO" id="GO:0046872">
    <property type="term" value="F:metal ion binding"/>
    <property type="evidence" value="ECO:0007669"/>
    <property type="project" value="UniProtKB-KW"/>
</dbReference>
<reference evidence="4" key="1">
    <citation type="journal article" date="2014" name="Proc. Natl. Acad. Sci. U.S.A.">
        <title>Extensive sampling of basidiomycete genomes demonstrates inadequacy of the white-rot/brown-rot paradigm for wood decay fungi.</title>
        <authorList>
            <person name="Riley R."/>
            <person name="Salamov A.A."/>
            <person name="Brown D.W."/>
            <person name="Nagy L.G."/>
            <person name="Floudas D."/>
            <person name="Held B.W."/>
            <person name="Levasseur A."/>
            <person name="Lombard V."/>
            <person name="Morin E."/>
            <person name="Otillar R."/>
            <person name="Lindquist E.A."/>
            <person name="Sun H."/>
            <person name="LaButti K.M."/>
            <person name="Schmutz J."/>
            <person name="Jabbour D."/>
            <person name="Luo H."/>
            <person name="Baker S.E."/>
            <person name="Pisabarro A.G."/>
            <person name="Walton J.D."/>
            <person name="Blanchette R.A."/>
            <person name="Henrissat B."/>
            <person name="Martin F."/>
            <person name="Cullen D."/>
            <person name="Hibbett D.S."/>
            <person name="Grigoriev I.V."/>
        </authorList>
    </citation>
    <scope>NUCLEOTIDE SEQUENCE [LARGE SCALE GENOMIC DNA]</scope>
    <source>
        <strain evidence="4">CBS 339.88</strain>
    </source>
</reference>
<feature type="binding site" evidence="1">
    <location>
        <position position="388"/>
    </location>
    <ligand>
        <name>Zn(2+)</name>
        <dbReference type="ChEBI" id="CHEBI:29105"/>
    </ligand>
</feature>
<dbReference type="InterPro" id="IPR007822">
    <property type="entry name" value="LANC-like"/>
</dbReference>
<dbReference type="SUPFAM" id="SSF158745">
    <property type="entry name" value="LanC-like"/>
    <property type="match status" value="1"/>
</dbReference>
<evidence type="ECO:0000256" key="1">
    <source>
        <dbReference type="PIRSR" id="PIRSR607822-1"/>
    </source>
</evidence>
<dbReference type="Proteomes" id="UP000027222">
    <property type="component" value="Unassembled WGS sequence"/>
</dbReference>
<keyword evidence="4" id="KW-1185">Reference proteome</keyword>
<dbReference type="Pfam" id="PF05147">
    <property type="entry name" value="LANC_like"/>
    <property type="match status" value="1"/>
</dbReference>
<organism evidence="3 4">
    <name type="scientific">Galerina marginata (strain CBS 339.88)</name>
    <dbReference type="NCBI Taxonomy" id="685588"/>
    <lineage>
        <taxon>Eukaryota</taxon>
        <taxon>Fungi</taxon>
        <taxon>Dikarya</taxon>
        <taxon>Basidiomycota</taxon>
        <taxon>Agaricomycotina</taxon>
        <taxon>Agaricomycetes</taxon>
        <taxon>Agaricomycetidae</taxon>
        <taxon>Agaricales</taxon>
        <taxon>Agaricineae</taxon>
        <taxon>Strophariaceae</taxon>
        <taxon>Galerina</taxon>
    </lineage>
</organism>
<evidence type="ECO:0000256" key="2">
    <source>
        <dbReference type="SAM" id="MobiDB-lite"/>
    </source>
</evidence>
<gene>
    <name evidence="3" type="ORF">GALMADRAFT_892453</name>
</gene>
<dbReference type="PRINTS" id="PR01950">
    <property type="entry name" value="LANCSUPER"/>
</dbReference>
<dbReference type="GO" id="GO:0005886">
    <property type="term" value="C:plasma membrane"/>
    <property type="evidence" value="ECO:0007669"/>
    <property type="project" value="TreeGrafter"/>
</dbReference>
<sequence>MRRARSNSMPTSRPHKSRYIPLLNKPPEQANDWADMKTQIASTLSRDIRRIQEAMSEGRVTSRDSMYTGLSGVALMEYHLSGMPISPQDDHLTPESLISAADKHLGRAVRHLPGYHYASNRLSFIESSVGIAVLVLTRNPLTSGGSTANGWDAAKSYLENTIDQVLAEDADDNSSSDVDDSCEVLYGRAGLLYALLYLRKEIHGKPLGEITPLERLTSDTSLSGLVNAIMTRGKHGAALLSSGVRASHNQGLPPLMWTWHGKRYLGGAHGVAGILQILLSCPISAIQKHLPDIFSTTSWLMDLQDDTDNWPTSYSIHQGFAVDNELVHWCHGATGVVILLSMALRILHDHEDAIAMDGIEHKLRQSLQLGASLVYKNGLLRKGVGLCHGVAGSVYALLAVSNALDTSSDRRFFSKAVHLAFLATLHEDLTSSDEMTIPDHPWSLYEGLAGMCCAWAEILSRLDSNDPRRSVCGFPGYNDFALD</sequence>
<feature type="binding site" evidence="1">
    <location>
        <position position="330"/>
    </location>
    <ligand>
        <name>Zn(2+)</name>
        <dbReference type="ChEBI" id="CHEBI:29105"/>
    </ligand>
</feature>
<dbReference type="InterPro" id="IPR012341">
    <property type="entry name" value="6hp_glycosidase-like_sf"/>
</dbReference>
<proteinExistence type="predicted"/>
<dbReference type="GO" id="GO:0031179">
    <property type="term" value="P:peptide modification"/>
    <property type="evidence" value="ECO:0007669"/>
    <property type="project" value="InterPro"/>
</dbReference>
<dbReference type="PANTHER" id="PTHR12736">
    <property type="entry name" value="LANC-LIKE PROTEIN"/>
    <property type="match status" value="1"/>
</dbReference>
<dbReference type="SMART" id="SM01260">
    <property type="entry name" value="LANC_like"/>
    <property type="match status" value="1"/>
</dbReference>